<accession>A0A0U3P012</accession>
<proteinExistence type="inferred from homology"/>
<name>A0A0U3P012_9MICC</name>
<dbReference type="CDD" id="cd07826">
    <property type="entry name" value="SRPBCC_CalC_Aha1-like_9"/>
    <property type="match status" value="1"/>
</dbReference>
<evidence type="ECO:0000256" key="1">
    <source>
        <dbReference type="ARBA" id="ARBA00006817"/>
    </source>
</evidence>
<dbReference type="InterPro" id="IPR023393">
    <property type="entry name" value="START-like_dom_sf"/>
</dbReference>
<organism evidence="3">
    <name type="scientific">Pseudarthrobacter sulfonivorans</name>
    <dbReference type="NCBI Taxonomy" id="121292"/>
    <lineage>
        <taxon>Bacteria</taxon>
        <taxon>Bacillati</taxon>
        <taxon>Actinomycetota</taxon>
        <taxon>Actinomycetes</taxon>
        <taxon>Micrococcales</taxon>
        <taxon>Micrococcaceae</taxon>
        <taxon>Pseudarthrobacter</taxon>
    </lineage>
</organism>
<protein>
    <submittedName>
        <fullName evidence="3">ATPase</fullName>
    </submittedName>
</protein>
<dbReference type="InterPro" id="IPR013538">
    <property type="entry name" value="ASHA1/2-like_C"/>
</dbReference>
<dbReference type="Gene3D" id="3.30.530.20">
    <property type="match status" value="1"/>
</dbReference>
<sequence length="168" mass="18572">MAQASSSTMDVTFPSDTEILITRTLNAPPHLVYRAWTTPELVRKWWPGRRGEMTVAAMDFRVGGAWRYVMVAHGEFQVAFHGTYREIVPNERIVHTEVMEMPGTAPDSEEGAVLNTVTFDRADGGATTVRIRTDAGSKEVRDTIAQSGMEGGVREQFEIIEELAASLA</sequence>
<dbReference type="Proteomes" id="UP000065151">
    <property type="component" value="Chromosome"/>
</dbReference>
<dbReference type="EMBL" id="CP013747">
    <property type="protein sequence ID" value="ALV42447.1"/>
    <property type="molecule type" value="Genomic_DNA"/>
</dbReference>
<reference evidence="3 4" key="1">
    <citation type="submission" date="2015-12" db="EMBL/GenBank/DDBJ databases">
        <authorList>
            <person name="Shamseldin A."/>
            <person name="Moawad H."/>
            <person name="Abd El-Rahim W.M."/>
            <person name="Sadowsky M.J."/>
        </authorList>
    </citation>
    <scope>NUCLEOTIDE SEQUENCE [LARGE SCALE GENOMIC DNA]</scope>
    <source>
        <strain evidence="3 4">Ar51</strain>
    </source>
</reference>
<evidence type="ECO:0000313" key="3">
    <source>
        <dbReference type="EMBL" id="ALV42447.1"/>
    </source>
</evidence>
<dbReference type="RefSeq" id="WP_058931564.1">
    <property type="nucleotide sequence ID" value="NZ_CP013747.1"/>
</dbReference>
<evidence type="ECO:0000313" key="4">
    <source>
        <dbReference type="Proteomes" id="UP000065151"/>
    </source>
</evidence>
<dbReference type="KEGG" id="psul:AU252_15900"/>
<dbReference type="AlphaFoldDB" id="A0A0U3P012"/>
<feature type="domain" description="Activator of Hsp90 ATPase homologue 1/2-like C-terminal" evidence="2">
    <location>
        <begin position="26"/>
        <end position="164"/>
    </location>
</feature>
<comment type="similarity">
    <text evidence="1">Belongs to the AHA1 family.</text>
</comment>
<dbReference type="STRING" id="121292.AU252_15900"/>
<dbReference type="Pfam" id="PF08327">
    <property type="entry name" value="AHSA1"/>
    <property type="match status" value="1"/>
</dbReference>
<dbReference type="SUPFAM" id="SSF55961">
    <property type="entry name" value="Bet v1-like"/>
    <property type="match status" value="1"/>
</dbReference>
<gene>
    <name evidence="3" type="ORF">AU252_15900</name>
</gene>
<evidence type="ECO:0000259" key="2">
    <source>
        <dbReference type="Pfam" id="PF08327"/>
    </source>
</evidence>